<dbReference type="Proteomes" id="UP001184376">
    <property type="component" value="Unassembled WGS sequence"/>
</dbReference>
<reference evidence="1" key="1">
    <citation type="submission" date="2023-07" db="EMBL/GenBank/DDBJ databases">
        <title>Sorghum-associated microbial communities from plants grown in Nebraska, USA.</title>
        <authorList>
            <person name="Schachtman D."/>
        </authorList>
    </citation>
    <scope>NUCLEOTIDE SEQUENCE</scope>
    <source>
        <strain evidence="1">DS1280</strain>
    </source>
</reference>
<keyword evidence="2" id="KW-1185">Reference proteome</keyword>
<accession>A0ACC6IUD8</accession>
<gene>
    <name evidence="1" type="ORF">J2795_001976</name>
</gene>
<dbReference type="EMBL" id="JAVDRG010000002">
    <property type="protein sequence ID" value="MDR6441276.1"/>
    <property type="molecule type" value="Genomic_DNA"/>
</dbReference>
<evidence type="ECO:0000313" key="1">
    <source>
        <dbReference type="EMBL" id="MDR6441276.1"/>
    </source>
</evidence>
<evidence type="ECO:0000313" key="2">
    <source>
        <dbReference type="Proteomes" id="UP001184376"/>
    </source>
</evidence>
<protein>
    <submittedName>
        <fullName evidence="1">GNAT superfamily N-acetyltransferase</fullName>
    </submittedName>
</protein>
<organism evidence="1 2">
    <name type="scientific">Chryseobacterium bernardetii</name>
    <dbReference type="NCBI Taxonomy" id="1241978"/>
    <lineage>
        <taxon>Bacteria</taxon>
        <taxon>Pseudomonadati</taxon>
        <taxon>Bacteroidota</taxon>
        <taxon>Flavobacteriia</taxon>
        <taxon>Flavobacteriales</taxon>
        <taxon>Weeksellaceae</taxon>
        <taxon>Chryseobacterium group</taxon>
        <taxon>Chryseobacterium</taxon>
    </lineage>
</organism>
<proteinExistence type="predicted"/>
<comment type="caution">
    <text evidence="1">The sequence shown here is derived from an EMBL/GenBank/DDBJ whole genome shotgun (WGS) entry which is preliminary data.</text>
</comment>
<name>A0ACC6IUD8_9FLAO</name>
<sequence length="162" mass="18573">MNTISYRKLIPEESKAYRTIRLESLKQFPESFGANYHEALKTEKFQLESDIEEQTVGRFVLGAYAADMLIGICTFIKSDKNSGTIYQMYVKREFQGKNIGQGLLEAVIHEAGRQFNGIEILLEVAPGNDKAYHLYRKTGFLEVENTSVQDFSHCIIMKYMPE</sequence>